<name>A0A2M8LRW8_9ACTN</name>
<dbReference type="InterPro" id="IPR013830">
    <property type="entry name" value="SGNH_hydro"/>
</dbReference>
<protein>
    <recommendedName>
        <fullName evidence="2">SGNH hydrolase-type esterase domain-containing protein</fullName>
    </recommendedName>
</protein>
<dbReference type="PANTHER" id="PTHR21325">
    <property type="entry name" value="PHOSPHOLIPASE B, PLB1"/>
    <property type="match status" value="1"/>
</dbReference>
<feature type="compositionally biased region" description="Pro residues" evidence="1">
    <location>
        <begin position="35"/>
        <end position="47"/>
    </location>
</feature>
<feature type="domain" description="SGNH hydrolase-type esterase" evidence="2">
    <location>
        <begin position="59"/>
        <end position="279"/>
    </location>
</feature>
<evidence type="ECO:0000313" key="3">
    <source>
        <dbReference type="EMBL" id="PJE94669.1"/>
    </source>
</evidence>
<sequence length="295" mass="31051">MAAVLLAVSCGSGSDGDGDGASGDARGTASEPRPARSPTPAPTPTPTPEWDTSPGSLAALGDSITRGYDACSLLADCPAVSWATGTSPEVDSLAARLDIPATARWNLARSGALMAGLPAQAERAAAHRPELVTVLIGANDACRPSVGEMTPVDEFRADFAEALRTLRRDSPDTRVYVAGIPDLERLWSVGRDHPLAPQVWQLGICPSMLADPAAEDPVAVERRAAVAARVRAYNTALREVCAGDPRCRHDGGAVHEYRFTTRELSTWDWFHPGTAGQRVLAGIAHRHITAGRPPA</sequence>
<proteinExistence type="predicted"/>
<reference evidence="3 4" key="1">
    <citation type="submission" date="2017-11" db="EMBL/GenBank/DDBJ databases">
        <title>Streptomyces carmine sp. nov., a novel actinomycete isolated from Sophora alopecuroides in Xinjiang, China.</title>
        <authorList>
            <person name="Wang Y."/>
            <person name="Luo X."/>
            <person name="Wan C."/>
            <person name="Zhang L."/>
        </authorList>
    </citation>
    <scope>NUCLEOTIDE SEQUENCE [LARGE SCALE GENOMIC DNA]</scope>
    <source>
        <strain evidence="3 4">TRM SA0054</strain>
    </source>
</reference>
<feature type="region of interest" description="Disordered" evidence="1">
    <location>
        <begin position="11"/>
        <end position="56"/>
    </location>
</feature>
<dbReference type="AlphaFoldDB" id="A0A2M8LRW8"/>
<dbReference type="SUPFAM" id="SSF52266">
    <property type="entry name" value="SGNH hydrolase"/>
    <property type="match status" value="1"/>
</dbReference>
<dbReference type="InterPro" id="IPR036514">
    <property type="entry name" value="SGNH_hydro_sf"/>
</dbReference>
<feature type="compositionally biased region" description="Low complexity" evidence="1">
    <location>
        <begin position="22"/>
        <end position="34"/>
    </location>
</feature>
<evidence type="ECO:0000259" key="2">
    <source>
        <dbReference type="Pfam" id="PF13472"/>
    </source>
</evidence>
<dbReference type="GO" id="GO:0004620">
    <property type="term" value="F:phospholipase activity"/>
    <property type="evidence" value="ECO:0007669"/>
    <property type="project" value="InterPro"/>
</dbReference>
<keyword evidence="4" id="KW-1185">Reference proteome</keyword>
<dbReference type="Proteomes" id="UP000230407">
    <property type="component" value="Unassembled WGS sequence"/>
</dbReference>
<accession>A0A2M8LRW8</accession>
<organism evidence="3 4">
    <name type="scientific">Streptomyces carminius</name>
    <dbReference type="NCBI Taxonomy" id="2665496"/>
    <lineage>
        <taxon>Bacteria</taxon>
        <taxon>Bacillati</taxon>
        <taxon>Actinomycetota</taxon>
        <taxon>Actinomycetes</taxon>
        <taxon>Kitasatosporales</taxon>
        <taxon>Streptomycetaceae</taxon>
        <taxon>Streptomyces</taxon>
    </lineage>
</organism>
<evidence type="ECO:0000256" key="1">
    <source>
        <dbReference type="SAM" id="MobiDB-lite"/>
    </source>
</evidence>
<dbReference type="Pfam" id="PF13472">
    <property type="entry name" value="Lipase_GDSL_2"/>
    <property type="match status" value="1"/>
</dbReference>
<dbReference type="InterPro" id="IPR038885">
    <property type="entry name" value="PLB1"/>
</dbReference>
<evidence type="ECO:0000313" key="4">
    <source>
        <dbReference type="Proteomes" id="UP000230407"/>
    </source>
</evidence>
<comment type="caution">
    <text evidence="3">The sequence shown here is derived from an EMBL/GenBank/DDBJ whole genome shotgun (WGS) entry which is preliminary data.</text>
</comment>
<dbReference type="PANTHER" id="PTHR21325:SF31">
    <property type="entry name" value="GH22081P-RELATED"/>
    <property type="match status" value="1"/>
</dbReference>
<gene>
    <name evidence="3" type="ORF">CUT44_29385</name>
</gene>
<dbReference type="Gene3D" id="3.40.50.1110">
    <property type="entry name" value="SGNH hydrolase"/>
    <property type="match status" value="1"/>
</dbReference>
<dbReference type="EMBL" id="PGGW01000069">
    <property type="protein sequence ID" value="PJE94669.1"/>
    <property type="molecule type" value="Genomic_DNA"/>
</dbReference>